<gene>
    <name evidence="5" type="ORF">RIF29_20732</name>
</gene>
<dbReference type="InterPro" id="IPR036529">
    <property type="entry name" value="KIX_dom_sf"/>
</dbReference>
<accession>A0AAN9F628</accession>
<evidence type="ECO:0000256" key="2">
    <source>
        <dbReference type="ARBA" id="ARBA00023242"/>
    </source>
</evidence>
<name>A0AAN9F628_CROPI</name>
<sequence length="265" mass="30221">MDPIIDAANNNTVANGWKTTENRKKMVKEIEELLIKQDPNSQTQDISKCMKYIERFEEKVFASTKDEAEYIEKISAMKMLHVSTTSECSVESIDREAKAELEENYQKVHASVQDDAVIDTYKYFKTKSELPVNVPACLETLRDVDQVSNMNMQDSSKDSVRESKDSEQDNSKDSKQDALVRLVFAIVLQNPGISEDAIMKKMNNMLDPKSFKTMLDLMIRDKHLTVKKTYEDTVAAVPSFLRGLLASNKRICKEHFFANLNSSLL</sequence>
<dbReference type="Proteomes" id="UP001372338">
    <property type="component" value="Unassembled WGS sequence"/>
</dbReference>
<comment type="subcellular location">
    <subcellularLocation>
        <location evidence="1">Nucleus</location>
    </subcellularLocation>
</comment>
<dbReference type="GO" id="GO:0005634">
    <property type="term" value="C:nucleus"/>
    <property type="evidence" value="ECO:0007669"/>
    <property type="project" value="UniProtKB-SubCell"/>
</dbReference>
<evidence type="ECO:0000313" key="6">
    <source>
        <dbReference type="Proteomes" id="UP001372338"/>
    </source>
</evidence>
<dbReference type="GO" id="GO:0003712">
    <property type="term" value="F:transcription coregulator activity"/>
    <property type="evidence" value="ECO:0007669"/>
    <property type="project" value="InterPro"/>
</dbReference>
<dbReference type="Gene3D" id="1.10.246.20">
    <property type="entry name" value="Coactivator CBP, KIX domain"/>
    <property type="match status" value="1"/>
</dbReference>
<feature type="domain" description="Mediator complex subunit 15 KIX" evidence="4">
    <location>
        <begin position="19"/>
        <end position="87"/>
    </location>
</feature>
<dbReference type="GO" id="GO:0006355">
    <property type="term" value="P:regulation of DNA-templated transcription"/>
    <property type="evidence" value="ECO:0007669"/>
    <property type="project" value="InterPro"/>
</dbReference>
<keyword evidence="6" id="KW-1185">Reference proteome</keyword>
<dbReference type="AlphaFoldDB" id="A0AAN9F628"/>
<evidence type="ECO:0000259" key="4">
    <source>
        <dbReference type="Pfam" id="PF16987"/>
    </source>
</evidence>
<dbReference type="InterPro" id="IPR036546">
    <property type="entry name" value="MED15_KIX"/>
</dbReference>
<evidence type="ECO:0000313" key="5">
    <source>
        <dbReference type="EMBL" id="KAK7268048.1"/>
    </source>
</evidence>
<organism evidence="5 6">
    <name type="scientific">Crotalaria pallida</name>
    <name type="common">Smooth rattlebox</name>
    <name type="synonym">Crotalaria striata</name>
    <dbReference type="NCBI Taxonomy" id="3830"/>
    <lineage>
        <taxon>Eukaryota</taxon>
        <taxon>Viridiplantae</taxon>
        <taxon>Streptophyta</taxon>
        <taxon>Embryophyta</taxon>
        <taxon>Tracheophyta</taxon>
        <taxon>Spermatophyta</taxon>
        <taxon>Magnoliopsida</taxon>
        <taxon>eudicotyledons</taxon>
        <taxon>Gunneridae</taxon>
        <taxon>Pentapetalae</taxon>
        <taxon>rosids</taxon>
        <taxon>fabids</taxon>
        <taxon>Fabales</taxon>
        <taxon>Fabaceae</taxon>
        <taxon>Papilionoideae</taxon>
        <taxon>50 kb inversion clade</taxon>
        <taxon>genistoids sensu lato</taxon>
        <taxon>core genistoids</taxon>
        <taxon>Crotalarieae</taxon>
        <taxon>Crotalaria</taxon>
    </lineage>
</organism>
<protein>
    <recommendedName>
        <fullName evidence="4">Mediator complex subunit 15 KIX domain-containing protein</fullName>
    </recommendedName>
</protein>
<proteinExistence type="predicted"/>
<evidence type="ECO:0000256" key="1">
    <source>
        <dbReference type="ARBA" id="ARBA00004123"/>
    </source>
</evidence>
<feature type="compositionally biased region" description="Basic and acidic residues" evidence="3">
    <location>
        <begin position="155"/>
        <end position="174"/>
    </location>
</feature>
<reference evidence="5 6" key="1">
    <citation type="submission" date="2024-01" db="EMBL/GenBank/DDBJ databases">
        <title>The genomes of 5 underutilized Papilionoideae crops provide insights into root nodulation and disease resistanc.</title>
        <authorList>
            <person name="Yuan L."/>
        </authorList>
    </citation>
    <scope>NUCLEOTIDE SEQUENCE [LARGE SCALE GENOMIC DNA]</scope>
    <source>
        <strain evidence="5">ZHUSHIDOU_FW_LH</strain>
        <tissue evidence="5">Leaf</tissue>
    </source>
</reference>
<dbReference type="Pfam" id="PF16987">
    <property type="entry name" value="KIX_2"/>
    <property type="match status" value="1"/>
</dbReference>
<dbReference type="EMBL" id="JAYWIO010000004">
    <property type="protein sequence ID" value="KAK7268048.1"/>
    <property type="molecule type" value="Genomic_DNA"/>
</dbReference>
<evidence type="ECO:0000256" key="3">
    <source>
        <dbReference type="SAM" id="MobiDB-lite"/>
    </source>
</evidence>
<feature type="region of interest" description="Disordered" evidence="3">
    <location>
        <begin position="148"/>
        <end position="174"/>
    </location>
</feature>
<comment type="caution">
    <text evidence="5">The sequence shown here is derived from an EMBL/GenBank/DDBJ whole genome shotgun (WGS) entry which is preliminary data.</text>
</comment>
<keyword evidence="2" id="KW-0539">Nucleus</keyword>